<dbReference type="Pfam" id="PF03466">
    <property type="entry name" value="LysR_substrate"/>
    <property type="match status" value="1"/>
</dbReference>
<evidence type="ECO:0000259" key="5">
    <source>
        <dbReference type="PROSITE" id="PS50931"/>
    </source>
</evidence>
<dbReference type="InterPro" id="IPR005119">
    <property type="entry name" value="LysR_subst-bd"/>
</dbReference>
<dbReference type="SUPFAM" id="SSF46785">
    <property type="entry name" value="Winged helix' DNA-binding domain"/>
    <property type="match status" value="1"/>
</dbReference>
<organism evidence="6 7">
    <name type="scientific">Nibrella viscosa</name>
    <dbReference type="NCBI Taxonomy" id="1084524"/>
    <lineage>
        <taxon>Bacteria</taxon>
        <taxon>Pseudomonadati</taxon>
        <taxon>Bacteroidota</taxon>
        <taxon>Cytophagia</taxon>
        <taxon>Cytophagales</taxon>
        <taxon>Spirosomataceae</taxon>
        <taxon>Nibrella</taxon>
    </lineage>
</organism>
<dbReference type="Pfam" id="PF00126">
    <property type="entry name" value="HTH_1"/>
    <property type="match status" value="1"/>
</dbReference>
<comment type="caution">
    <text evidence="6">The sequence shown here is derived from an EMBL/GenBank/DDBJ whole genome shotgun (WGS) entry which is preliminary data.</text>
</comment>
<name>A0ABP8JPY6_9BACT</name>
<dbReference type="PANTHER" id="PTHR30346">
    <property type="entry name" value="TRANSCRIPTIONAL DUAL REGULATOR HCAR-RELATED"/>
    <property type="match status" value="1"/>
</dbReference>
<dbReference type="InterPro" id="IPR000847">
    <property type="entry name" value="LysR_HTH_N"/>
</dbReference>
<gene>
    <name evidence="6" type="ORF">GCM10023187_00100</name>
</gene>
<dbReference type="CDD" id="cd08414">
    <property type="entry name" value="PBP2_LTTR_aromatics_like"/>
    <property type="match status" value="1"/>
</dbReference>
<dbReference type="SUPFAM" id="SSF53850">
    <property type="entry name" value="Periplasmic binding protein-like II"/>
    <property type="match status" value="1"/>
</dbReference>
<dbReference type="PRINTS" id="PR00039">
    <property type="entry name" value="HTHLYSR"/>
</dbReference>
<proteinExistence type="inferred from homology"/>
<feature type="domain" description="HTH lysR-type" evidence="5">
    <location>
        <begin position="10"/>
        <end position="71"/>
    </location>
</feature>
<keyword evidence="2" id="KW-0805">Transcription regulation</keyword>
<evidence type="ECO:0000313" key="7">
    <source>
        <dbReference type="Proteomes" id="UP001500936"/>
    </source>
</evidence>
<dbReference type="EMBL" id="BAABHB010000001">
    <property type="protein sequence ID" value="GAA4394388.1"/>
    <property type="molecule type" value="Genomic_DNA"/>
</dbReference>
<keyword evidence="3" id="KW-0238">DNA-binding</keyword>
<dbReference type="InterPro" id="IPR036388">
    <property type="entry name" value="WH-like_DNA-bd_sf"/>
</dbReference>
<dbReference type="Gene3D" id="3.40.190.10">
    <property type="entry name" value="Periplasmic binding protein-like II"/>
    <property type="match status" value="2"/>
</dbReference>
<dbReference type="Proteomes" id="UP001500936">
    <property type="component" value="Unassembled WGS sequence"/>
</dbReference>
<evidence type="ECO:0000256" key="4">
    <source>
        <dbReference type="ARBA" id="ARBA00023163"/>
    </source>
</evidence>
<dbReference type="InterPro" id="IPR036390">
    <property type="entry name" value="WH_DNA-bd_sf"/>
</dbReference>
<reference evidence="7" key="1">
    <citation type="journal article" date="2019" name="Int. J. Syst. Evol. Microbiol.">
        <title>The Global Catalogue of Microorganisms (GCM) 10K type strain sequencing project: providing services to taxonomists for standard genome sequencing and annotation.</title>
        <authorList>
            <consortium name="The Broad Institute Genomics Platform"/>
            <consortium name="The Broad Institute Genome Sequencing Center for Infectious Disease"/>
            <person name="Wu L."/>
            <person name="Ma J."/>
        </authorList>
    </citation>
    <scope>NUCLEOTIDE SEQUENCE [LARGE SCALE GENOMIC DNA]</scope>
    <source>
        <strain evidence="7">JCM 17925</strain>
    </source>
</reference>
<evidence type="ECO:0000256" key="3">
    <source>
        <dbReference type="ARBA" id="ARBA00023125"/>
    </source>
</evidence>
<sequence>MENALSGFEMELRQLRYFVGVAEELHFGRAAEKLFVSQPALSQQIQILEAEIGVELFVRVKRTQLRKVELTEAGSGLLVEAKRILQLAEKAVETARRTGLQQRVINMGVYRMMIRERILELVEISSRLFPDLEIKLIELPTPMAVQDAVFDDAIDLGVTLLPLKYDQLRAVPLKTGYLKVMLSENHPLAQEDALQVAQLKNEKWVDIKRSIHTVYDDIERICRQAGFSREAAIVQEVSSIELLSGLVSLGIGVAMVPTFYDATNIKGVVCKALINPDGTPFTEVAIQAAICYKTANYSPTIQALAGAFQANNK</sequence>
<evidence type="ECO:0000256" key="2">
    <source>
        <dbReference type="ARBA" id="ARBA00023015"/>
    </source>
</evidence>
<dbReference type="PANTHER" id="PTHR30346:SF0">
    <property type="entry name" value="HCA OPERON TRANSCRIPTIONAL ACTIVATOR HCAR"/>
    <property type="match status" value="1"/>
</dbReference>
<keyword evidence="4" id="KW-0804">Transcription</keyword>
<protein>
    <submittedName>
        <fullName evidence="6">LysR substrate-binding domain-containing protein</fullName>
    </submittedName>
</protein>
<dbReference type="PROSITE" id="PS50931">
    <property type="entry name" value="HTH_LYSR"/>
    <property type="match status" value="1"/>
</dbReference>
<dbReference type="Gene3D" id="1.10.10.10">
    <property type="entry name" value="Winged helix-like DNA-binding domain superfamily/Winged helix DNA-binding domain"/>
    <property type="match status" value="1"/>
</dbReference>
<evidence type="ECO:0000256" key="1">
    <source>
        <dbReference type="ARBA" id="ARBA00009437"/>
    </source>
</evidence>
<evidence type="ECO:0000313" key="6">
    <source>
        <dbReference type="EMBL" id="GAA4394388.1"/>
    </source>
</evidence>
<accession>A0ABP8JPY6</accession>
<comment type="similarity">
    <text evidence="1">Belongs to the LysR transcriptional regulatory family.</text>
</comment>
<dbReference type="RefSeq" id="WP_345262654.1">
    <property type="nucleotide sequence ID" value="NZ_BAABHB010000001.1"/>
</dbReference>
<keyword evidence="7" id="KW-1185">Reference proteome</keyword>